<feature type="region of interest" description="Disordered" evidence="1">
    <location>
        <begin position="111"/>
        <end position="139"/>
    </location>
</feature>
<dbReference type="Proteomes" id="UP001168972">
    <property type="component" value="Unassembled WGS sequence"/>
</dbReference>
<reference evidence="2" key="2">
    <citation type="submission" date="2023-03" db="EMBL/GenBank/DDBJ databases">
        <authorList>
            <person name="Inwood S.N."/>
            <person name="Skelly J.G."/>
            <person name="Guhlin J."/>
            <person name="Harrop T.W.R."/>
            <person name="Goldson S.G."/>
            <person name="Dearden P.K."/>
        </authorList>
    </citation>
    <scope>NUCLEOTIDE SEQUENCE</scope>
    <source>
        <strain evidence="2">Lincoln</strain>
        <tissue evidence="2">Whole body</tissue>
    </source>
</reference>
<dbReference type="EMBL" id="JAQQBR010001832">
    <property type="protein sequence ID" value="KAK0166917.1"/>
    <property type="molecule type" value="Genomic_DNA"/>
</dbReference>
<comment type="caution">
    <text evidence="2">The sequence shown here is derived from an EMBL/GenBank/DDBJ whole genome shotgun (WGS) entry which is preliminary data.</text>
</comment>
<evidence type="ECO:0000256" key="1">
    <source>
        <dbReference type="SAM" id="MobiDB-lite"/>
    </source>
</evidence>
<sequence length="495" mass="56686">MELRREFRLDEMQKINNGSTITNSFCSSLHNIINMSNTVHDEKILLPKLPAGTILIKQSNSCSNTKELSKTLMTQKVIEKTIESSTEKMKSVHGPEKSIRNIRMRRNPVRETKKKFDDNSTRPRLLTTKRRGNNDDPVNNIIDKKHTKLSTVPYMNTRSVTKKMYNVGASYQAPTIKDEIEWKEWPIHGMHERPIYHPQMGLAVECIGENFINLDGCSYQKISQSLKIGIATNYFQHQQDNIHTTDTKKHDCNVERDVKRSFENYMHESLHSVLAYSVQISMPQYKRLLDNCKKINDEKCMDQDLKVTNLQKSNLNCDVDSPKLQTTKPPLNLKCIKNHAKLQKVLEHGSKNTLILLKTSDPSLKNENHGKLNISGITPNTLTSVKADRTINNENIVKYQKLNDNELSIDDLNKNTTNDLVKNSTANTNNEILMTSSSKIQSDNVNDTSANWLNELISDTAMLYCTAIGIHQDDFVTYLNTLDAKQCINWINSRY</sequence>
<dbReference type="AlphaFoldDB" id="A0AA39KML3"/>
<protein>
    <submittedName>
        <fullName evidence="2">Uncharacterized protein</fullName>
    </submittedName>
</protein>
<organism evidence="2 3">
    <name type="scientific">Microctonus hyperodae</name>
    <name type="common">Parasitoid wasp</name>
    <dbReference type="NCBI Taxonomy" id="165561"/>
    <lineage>
        <taxon>Eukaryota</taxon>
        <taxon>Metazoa</taxon>
        <taxon>Ecdysozoa</taxon>
        <taxon>Arthropoda</taxon>
        <taxon>Hexapoda</taxon>
        <taxon>Insecta</taxon>
        <taxon>Pterygota</taxon>
        <taxon>Neoptera</taxon>
        <taxon>Endopterygota</taxon>
        <taxon>Hymenoptera</taxon>
        <taxon>Apocrita</taxon>
        <taxon>Ichneumonoidea</taxon>
        <taxon>Braconidae</taxon>
        <taxon>Euphorinae</taxon>
        <taxon>Microctonus</taxon>
    </lineage>
</organism>
<accession>A0AA39KML3</accession>
<reference evidence="2" key="1">
    <citation type="journal article" date="2023" name="bioRxiv">
        <title>Scaffold-level genome assemblies of two parasitoid biocontrol wasps reveal the parthenogenesis mechanism and an associated novel virus.</title>
        <authorList>
            <person name="Inwood S."/>
            <person name="Skelly J."/>
            <person name="Guhlin J."/>
            <person name="Harrop T."/>
            <person name="Goldson S."/>
            <person name="Dearden P."/>
        </authorList>
    </citation>
    <scope>NUCLEOTIDE SEQUENCE</scope>
    <source>
        <strain evidence="2">Lincoln</strain>
        <tissue evidence="2">Whole body</tissue>
    </source>
</reference>
<proteinExistence type="predicted"/>
<gene>
    <name evidence="2" type="ORF">PV327_004384</name>
</gene>
<feature type="compositionally biased region" description="Basic and acidic residues" evidence="1">
    <location>
        <begin position="111"/>
        <end position="121"/>
    </location>
</feature>
<name>A0AA39KML3_MICHY</name>
<evidence type="ECO:0000313" key="3">
    <source>
        <dbReference type="Proteomes" id="UP001168972"/>
    </source>
</evidence>
<evidence type="ECO:0000313" key="2">
    <source>
        <dbReference type="EMBL" id="KAK0166917.1"/>
    </source>
</evidence>
<keyword evidence="3" id="KW-1185">Reference proteome</keyword>